<sequence length="103" mass="11148">MIRSAADFEIPKSGPGGPDGDIAIRPPVAAVFYTTGRRREAPEAMCWRAARANVDCPGVAMTSLVRTRAFLPERVVRRAMEQCSGLVDRCGEGRGGRTFPNDP</sequence>
<organism evidence="2 3">
    <name type="scientific">Actinacidiphila paucisporea</name>
    <dbReference type="NCBI Taxonomy" id="310782"/>
    <lineage>
        <taxon>Bacteria</taxon>
        <taxon>Bacillati</taxon>
        <taxon>Actinomycetota</taxon>
        <taxon>Actinomycetes</taxon>
        <taxon>Kitasatosporales</taxon>
        <taxon>Streptomycetaceae</taxon>
        <taxon>Actinacidiphila</taxon>
    </lineage>
</organism>
<reference evidence="2 3" key="1">
    <citation type="submission" date="2016-11" db="EMBL/GenBank/DDBJ databases">
        <authorList>
            <person name="Jaros S."/>
            <person name="Januszkiewicz K."/>
            <person name="Wedrychowicz H."/>
        </authorList>
    </citation>
    <scope>NUCLEOTIDE SEQUENCE [LARGE SCALE GENOMIC DNA]</scope>
    <source>
        <strain evidence="2 3">CGMCC 4.2025</strain>
    </source>
</reference>
<evidence type="ECO:0000313" key="2">
    <source>
        <dbReference type="EMBL" id="SHN35726.1"/>
    </source>
</evidence>
<evidence type="ECO:0000313" key="3">
    <source>
        <dbReference type="Proteomes" id="UP000184111"/>
    </source>
</evidence>
<protein>
    <submittedName>
        <fullName evidence="2">Uncharacterized protein</fullName>
    </submittedName>
</protein>
<gene>
    <name evidence="2" type="ORF">SAMN05216499_14415</name>
</gene>
<proteinExistence type="predicted"/>
<accession>A0A1M7QV03</accession>
<feature type="region of interest" description="Disordered" evidence="1">
    <location>
        <begin position="1"/>
        <end position="22"/>
    </location>
</feature>
<dbReference type="Proteomes" id="UP000184111">
    <property type="component" value="Unassembled WGS sequence"/>
</dbReference>
<dbReference type="EMBL" id="FRBI01000044">
    <property type="protein sequence ID" value="SHN35726.1"/>
    <property type="molecule type" value="Genomic_DNA"/>
</dbReference>
<keyword evidence="3" id="KW-1185">Reference proteome</keyword>
<evidence type="ECO:0000256" key="1">
    <source>
        <dbReference type="SAM" id="MobiDB-lite"/>
    </source>
</evidence>
<name>A0A1M7QV03_9ACTN</name>
<dbReference type="AlphaFoldDB" id="A0A1M7QV03"/>
<dbReference type="STRING" id="310782.SAMN05216499_14415"/>